<accession>A0A5B8KQ76</accession>
<dbReference type="GO" id="GO:0003677">
    <property type="term" value="F:DNA binding"/>
    <property type="evidence" value="ECO:0007669"/>
    <property type="project" value="InterPro"/>
</dbReference>
<proteinExistence type="predicted"/>
<feature type="domain" description="Restriction endonuclease type IV Mrr" evidence="1">
    <location>
        <begin position="166"/>
        <end position="270"/>
    </location>
</feature>
<dbReference type="AlphaFoldDB" id="A0A5B8KQ76"/>
<dbReference type="EMBL" id="MK036891">
    <property type="protein sequence ID" value="QDY98069.1"/>
    <property type="molecule type" value="Genomic_DNA"/>
</dbReference>
<dbReference type="InterPro" id="IPR011335">
    <property type="entry name" value="Restrct_endonuc-II-like"/>
</dbReference>
<dbReference type="InterPro" id="IPR007560">
    <property type="entry name" value="Restrct_endonuc_IV_Mrr"/>
</dbReference>
<keyword evidence="2" id="KW-0255">Endonuclease</keyword>
<dbReference type="Pfam" id="PF04471">
    <property type="entry name" value="Mrr_cat"/>
    <property type="match status" value="1"/>
</dbReference>
<organism evidence="2">
    <name type="scientific">Leclercia adecarboxylata</name>
    <dbReference type="NCBI Taxonomy" id="83655"/>
    <lineage>
        <taxon>Bacteria</taxon>
        <taxon>Pseudomonadati</taxon>
        <taxon>Pseudomonadota</taxon>
        <taxon>Gammaproteobacteria</taxon>
        <taxon>Enterobacterales</taxon>
        <taxon>Enterobacteriaceae</taxon>
        <taxon>Leclercia</taxon>
    </lineage>
</organism>
<keyword evidence="2" id="KW-0540">Nuclease</keyword>
<geneLocation type="plasmid" evidence="2">
    <name>p16005813A</name>
</geneLocation>
<dbReference type="SUPFAM" id="SSF52980">
    <property type="entry name" value="Restriction endonuclease-like"/>
    <property type="match status" value="1"/>
</dbReference>
<name>A0A5B8KQ76_9ENTR</name>
<evidence type="ECO:0000259" key="1">
    <source>
        <dbReference type="Pfam" id="PF04471"/>
    </source>
</evidence>
<dbReference type="GO" id="GO:0004519">
    <property type="term" value="F:endonuclease activity"/>
    <property type="evidence" value="ECO:0007669"/>
    <property type="project" value="UniProtKB-KW"/>
</dbReference>
<reference evidence="2" key="1">
    <citation type="submission" date="2018-10" db="EMBL/GenBank/DDBJ databases">
        <authorList>
            <person name="Zhou D."/>
            <person name="Yin Z."/>
            <person name="Feng J."/>
        </authorList>
    </citation>
    <scope>NUCLEOTIDE SEQUENCE</scope>
    <source>
        <strain evidence="2">16005813</strain>
        <plasmid evidence="2">p16005813A</plasmid>
    </source>
</reference>
<dbReference type="GO" id="GO:0009307">
    <property type="term" value="P:DNA restriction-modification system"/>
    <property type="evidence" value="ECO:0007669"/>
    <property type="project" value="InterPro"/>
</dbReference>
<keyword evidence="2" id="KW-0378">Hydrolase</keyword>
<sequence>MNVAQYHLHFLPVILMKKQEAGVKLKMQDLRLFNLVFESDPGWILDFSNRTLSAFFDEELSIDIDDELYQEEGTSKAKRVRCLLKQVDRDTALQVLNALWQYKTEAMPEQAERTRNDWLALLSRLENTDAETARGDKPVQVWHGIDWPSLVNEMNELKTLAPHTRGFRFESWLADLFSTFKLAPRSSFRNTGEQIDGSFRLNDEFYLMEAKWHQNRTPVADLHVFEGKLRTKATWTRGVFISWMGYTAEGLTAFGKVKRVICVSGYDLYHSLSHGIALPELLEAKLRHAAEKGEPYAQFDRLYTLKNKIPGTMK</sequence>
<keyword evidence="2" id="KW-0614">Plasmid</keyword>
<protein>
    <submittedName>
        <fullName evidence="2">Restriction endonuclease</fullName>
    </submittedName>
</protein>
<evidence type="ECO:0000313" key="2">
    <source>
        <dbReference type="EMBL" id="QDY98069.1"/>
    </source>
</evidence>